<dbReference type="Gramene" id="Aco029041.1.mrna1">
    <property type="protein sequence ID" value="Aco029041.1.mrna1.cds1"/>
    <property type="gene ID" value="Aco029041.1.path1"/>
</dbReference>
<gene>
    <name evidence="2" type="ORF">ACMD2_16263</name>
</gene>
<feature type="compositionally biased region" description="Low complexity" evidence="1">
    <location>
        <begin position="62"/>
        <end position="75"/>
    </location>
</feature>
<comment type="caution">
    <text evidence="2">The sequence shown here is derived from an EMBL/GenBank/DDBJ whole genome shotgun (WGS) entry which is preliminary data.</text>
</comment>
<reference evidence="2 3" key="1">
    <citation type="journal article" date="2016" name="DNA Res.">
        <title>The draft genome of MD-2 pineapple using hybrid error correction of long reads.</title>
        <authorList>
            <person name="Redwan R.M."/>
            <person name="Saidin A."/>
            <person name="Kumar S.V."/>
        </authorList>
    </citation>
    <scope>NUCLEOTIDE SEQUENCE [LARGE SCALE GENOMIC DNA]</scope>
    <source>
        <strain evidence="3">cv. MD2</strain>
        <tissue evidence="2">Leaf</tissue>
    </source>
</reference>
<dbReference type="Gramene" id="Aco019852.1.mrna1">
    <property type="protein sequence ID" value="Aco019852.1.mrna1.cds1"/>
    <property type="gene ID" value="Aco019852.1.path1"/>
</dbReference>
<feature type="region of interest" description="Disordered" evidence="1">
    <location>
        <begin position="62"/>
        <end position="99"/>
    </location>
</feature>
<protein>
    <submittedName>
        <fullName evidence="2">Uncharacterized protein</fullName>
    </submittedName>
</protein>
<evidence type="ECO:0000313" key="3">
    <source>
        <dbReference type="Proteomes" id="UP000092600"/>
    </source>
</evidence>
<evidence type="ECO:0000256" key="1">
    <source>
        <dbReference type="SAM" id="MobiDB-lite"/>
    </source>
</evidence>
<dbReference type="Proteomes" id="UP000092600">
    <property type="component" value="Unassembled WGS sequence"/>
</dbReference>
<dbReference type="EMBL" id="LSRQ01004710">
    <property type="protein sequence ID" value="OAY68841.1"/>
    <property type="molecule type" value="Genomic_DNA"/>
</dbReference>
<proteinExistence type="predicted"/>
<name>A0A199UW37_ANACO</name>
<evidence type="ECO:0000313" key="2">
    <source>
        <dbReference type="EMBL" id="OAY68841.1"/>
    </source>
</evidence>
<accession>A0A199UW37</accession>
<sequence>MMRHLSRRREVSPPPPPTRLLSWLAVAVLVHSALLLRSAVLTEGARAGPSSVFLDLAPLAMPPAASGRRSGARSRGVGDELVGDDKRRVPTGANPLHNR</sequence>
<organism evidence="2 3">
    <name type="scientific">Ananas comosus</name>
    <name type="common">Pineapple</name>
    <name type="synonym">Ananas ananas</name>
    <dbReference type="NCBI Taxonomy" id="4615"/>
    <lineage>
        <taxon>Eukaryota</taxon>
        <taxon>Viridiplantae</taxon>
        <taxon>Streptophyta</taxon>
        <taxon>Embryophyta</taxon>
        <taxon>Tracheophyta</taxon>
        <taxon>Spermatophyta</taxon>
        <taxon>Magnoliopsida</taxon>
        <taxon>Liliopsida</taxon>
        <taxon>Poales</taxon>
        <taxon>Bromeliaceae</taxon>
        <taxon>Bromelioideae</taxon>
        <taxon>Ananas</taxon>
    </lineage>
</organism>
<dbReference type="AlphaFoldDB" id="A0A199UW37"/>